<comment type="caution">
    <text evidence="9">The sequence shown here is derived from an EMBL/GenBank/DDBJ whole genome shotgun (WGS) entry which is preliminary data.</text>
</comment>
<evidence type="ECO:0000256" key="2">
    <source>
        <dbReference type="ARBA" id="ARBA00023012"/>
    </source>
</evidence>
<keyword evidence="1 6" id="KW-0597">Phosphoprotein</keyword>
<dbReference type="PANTHER" id="PTHR44688">
    <property type="entry name" value="DNA-BINDING TRANSCRIPTIONAL ACTIVATOR DEVR_DOSR"/>
    <property type="match status" value="1"/>
</dbReference>
<dbReference type="SUPFAM" id="SSF46894">
    <property type="entry name" value="C-terminal effector domain of the bipartite response regulators"/>
    <property type="match status" value="1"/>
</dbReference>
<dbReference type="Pfam" id="PF00196">
    <property type="entry name" value="GerE"/>
    <property type="match status" value="1"/>
</dbReference>
<dbReference type="GO" id="GO:0003677">
    <property type="term" value="F:DNA binding"/>
    <property type="evidence" value="ECO:0007669"/>
    <property type="project" value="UniProtKB-KW"/>
</dbReference>
<evidence type="ECO:0000256" key="4">
    <source>
        <dbReference type="ARBA" id="ARBA00023125"/>
    </source>
</evidence>
<dbReference type="PANTHER" id="PTHR44688:SF16">
    <property type="entry name" value="DNA-BINDING TRANSCRIPTIONAL ACTIVATOR DEVR_DOSR"/>
    <property type="match status" value="1"/>
</dbReference>
<dbReference type="CDD" id="cd17537">
    <property type="entry name" value="REC_FixJ"/>
    <property type="match status" value="1"/>
</dbReference>
<dbReference type="InterPro" id="IPR000792">
    <property type="entry name" value="Tscrpt_reg_LuxR_C"/>
</dbReference>
<feature type="domain" description="HTH luxR-type" evidence="7">
    <location>
        <begin position="137"/>
        <end position="202"/>
    </location>
</feature>
<feature type="domain" description="Response regulatory" evidence="8">
    <location>
        <begin position="7"/>
        <end position="121"/>
    </location>
</feature>
<reference evidence="9" key="2">
    <citation type="submission" date="2020-09" db="EMBL/GenBank/DDBJ databases">
        <authorList>
            <person name="Sun Q."/>
            <person name="Zhou Y."/>
        </authorList>
    </citation>
    <scope>NUCLEOTIDE SEQUENCE</scope>
    <source>
        <strain evidence="9">CGMCC 1.15360</strain>
    </source>
</reference>
<reference evidence="9" key="1">
    <citation type="journal article" date="2014" name="Int. J. Syst. Evol. Microbiol.">
        <title>Complete genome sequence of Corynebacterium casei LMG S-19264T (=DSM 44701T), isolated from a smear-ripened cheese.</title>
        <authorList>
            <consortium name="US DOE Joint Genome Institute (JGI-PGF)"/>
            <person name="Walter F."/>
            <person name="Albersmeier A."/>
            <person name="Kalinowski J."/>
            <person name="Ruckert C."/>
        </authorList>
    </citation>
    <scope>NUCLEOTIDE SEQUENCE</scope>
    <source>
        <strain evidence="9">CGMCC 1.15360</strain>
    </source>
</reference>
<evidence type="ECO:0000256" key="3">
    <source>
        <dbReference type="ARBA" id="ARBA00023015"/>
    </source>
</evidence>
<evidence type="ECO:0000256" key="6">
    <source>
        <dbReference type="PROSITE-ProRule" id="PRU00169"/>
    </source>
</evidence>
<dbReference type="Gene3D" id="1.10.10.10">
    <property type="entry name" value="Winged helix-like DNA-binding domain superfamily/Winged helix DNA-binding domain"/>
    <property type="match status" value="1"/>
</dbReference>
<keyword evidence="10" id="KW-1185">Reference proteome</keyword>
<organism evidence="9 10">
    <name type="scientific">Croceicoccus mobilis</name>
    <dbReference type="NCBI Taxonomy" id="1703339"/>
    <lineage>
        <taxon>Bacteria</taxon>
        <taxon>Pseudomonadati</taxon>
        <taxon>Pseudomonadota</taxon>
        <taxon>Alphaproteobacteria</taxon>
        <taxon>Sphingomonadales</taxon>
        <taxon>Erythrobacteraceae</taxon>
        <taxon>Croceicoccus</taxon>
    </lineage>
</organism>
<keyword evidence="2" id="KW-0902">Two-component regulatory system</keyword>
<dbReference type="FunFam" id="3.40.50.2300:FF:000018">
    <property type="entry name" value="DNA-binding transcriptional regulator NtrC"/>
    <property type="match status" value="1"/>
</dbReference>
<dbReference type="InterPro" id="IPR016032">
    <property type="entry name" value="Sig_transdc_resp-reg_C-effctor"/>
</dbReference>
<dbReference type="CDD" id="cd06170">
    <property type="entry name" value="LuxR_C_like"/>
    <property type="match status" value="1"/>
</dbReference>
<name>A0A916Z4P3_9SPHN</name>
<dbReference type="EMBL" id="BMIP01000006">
    <property type="protein sequence ID" value="GGD75812.1"/>
    <property type="molecule type" value="Genomic_DNA"/>
</dbReference>
<dbReference type="InterPro" id="IPR036388">
    <property type="entry name" value="WH-like_DNA-bd_sf"/>
</dbReference>
<dbReference type="RefSeq" id="WP_066770051.1">
    <property type="nucleotide sequence ID" value="NZ_BMIP01000006.1"/>
</dbReference>
<evidence type="ECO:0000259" key="8">
    <source>
        <dbReference type="PROSITE" id="PS50110"/>
    </source>
</evidence>
<evidence type="ECO:0000256" key="1">
    <source>
        <dbReference type="ARBA" id="ARBA00022553"/>
    </source>
</evidence>
<dbReference type="SMART" id="SM00421">
    <property type="entry name" value="HTH_LUXR"/>
    <property type="match status" value="1"/>
</dbReference>
<dbReference type="GO" id="GO:0000160">
    <property type="term" value="P:phosphorelay signal transduction system"/>
    <property type="evidence" value="ECO:0007669"/>
    <property type="project" value="UniProtKB-KW"/>
</dbReference>
<dbReference type="PROSITE" id="PS50043">
    <property type="entry name" value="HTH_LUXR_2"/>
    <property type="match status" value="1"/>
</dbReference>
<keyword evidence="5" id="KW-0804">Transcription</keyword>
<dbReference type="Pfam" id="PF00072">
    <property type="entry name" value="Response_reg"/>
    <property type="match status" value="1"/>
</dbReference>
<evidence type="ECO:0000259" key="7">
    <source>
        <dbReference type="PROSITE" id="PS50043"/>
    </source>
</evidence>
<gene>
    <name evidence="9" type="ORF">GCM10010990_26770</name>
</gene>
<dbReference type="SUPFAM" id="SSF52172">
    <property type="entry name" value="CheY-like"/>
    <property type="match status" value="1"/>
</dbReference>
<dbReference type="Proteomes" id="UP000612349">
    <property type="component" value="Unassembled WGS sequence"/>
</dbReference>
<feature type="modified residue" description="4-aspartylphosphate" evidence="6">
    <location>
        <position position="56"/>
    </location>
</feature>
<dbReference type="GO" id="GO:0006355">
    <property type="term" value="P:regulation of DNA-templated transcription"/>
    <property type="evidence" value="ECO:0007669"/>
    <property type="project" value="InterPro"/>
</dbReference>
<evidence type="ECO:0000313" key="9">
    <source>
        <dbReference type="EMBL" id="GGD75812.1"/>
    </source>
</evidence>
<dbReference type="SMART" id="SM00448">
    <property type="entry name" value="REC"/>
    <property type="match status" value="1"/>
</dbReference>
<protein>
    <submittedName>
        <fullName evidence="9">DNA-binding response regulator</fullName>
    </submittedName>
</protein>
<dbReference type="OrthoDB" id="9782655at2"/>
<dbReference type="PRINTS" id="PR00038">
    <property type="entry name" value="HTHLUXR"/>
</dbReference>
<dbReference type="InterPro" id="IPR001789">
    <property type="entry name" value="Sig_transdc_resp-reg_receiver"/>
</dbReference>
<dbReference type="PROSITE" id="PS50110">
    <property type="entry name" value="RESPONSE_REGULATORY"/>
    <property type="match status" value="1"/>
</dbReference>
<accession>A0A916Z4P3</accession>
<evidence type="ECO:0000256" key="5">
    <source>
        <dbReference type="ARBA" id="ARBA00023163"/>
    </source>
</evidence>
<keyword evidence="4 9" id="KW-0238">DNA-binding</keyword>
<proteinExistence type="predicted"/>
<sequence length="227" mass="24876">MAPDRKLVHVVDDEEAIRRSLDFLLSNAGYRVQRWESADAFLKGADRFEPACAMIDMAMPGMNGLELQREMQRLGFNFPVIVLSGHGDIPVAVQAMQGGASDFIEKPADRKQLLAAVESAFSRLSDEERQRNQADWAKVQIGHLTAREREVLDGLACGFPNKTIAFDLGISARTVEVYRANVMAKLNVGNFADALRIAFAAGLGSERGWQREHNADGQSAEPAGSSD</sequence>
<dbReference type="PROSITE" id="PS00622">
    <property type="entry name" value="HTH_LUXR_1"/>
    <property type="match status" value="1"/>
</dbReference>
<dbReference type="Gene3D" id="3.40.50.2300">
    <property type="match status" value="1"/>
</dbReference>
<evidence type="ECO:0000313" key="10">
    <source>
        <dbReference type="Proteomes" id="UP000612349"/>
    </source>
</evidence>
<dbReference type="InterPro" id="IPR011006">
    <property type="entry name" value="CheY-like_superfamily"/>
</dbReference>
<dbReference type="AlphaFoldDB" id="A0A916Z4P3"/>
<keyword evidence="3" id="KW-0805">Transcription regulation</keyword>